<name>B7QC87_IXOSC</name>
<reference evidence="1 3" key="1">
    <citation type="submission" date="2008-03" db="EMBL/GenBank/DDBJ databases">
        <title>Annotation of Ixodes scapularis.</title>
        <authorList>
            <consortium name="Ixodes scapularis Genome Project Consortium"/>
            <person name="Caler E."/>
            <person name="Hannick L.I."/>
            <person name="Bidwell S."/>
            <person name="Joardar V."/>
            <person name="Thiagarajan M."/>
            <person name="Amedeo P."/>
            <person name="Galinsky K.J."/>
            <person name="Schobel S."/>
            <person name="Inman J."/>
            <person name="Hostetler J."/>
            <person name="Miller J."/>
            <person name="Hammond M."/>
            <person name="Megy K."/>
            <person name="Lawson D."/>
            <person name="Kodira C."/>
            <person name="Sutton G."/>
            <person name="Meyer J."/>
            <person name="Hill C.A."/>
            <person name="Birren B."/>
            <person name="Nene V."/>
            <person name="Collins F."/>
            <person name="Alarcon-Chaidez F."/>
            <person name="Wikel S."/>
            <person name="Strausberg R."/>
        </authorList>
    </citation>
    <scope>NUCLEOTIDE SEQUENCE [LARGE SCALE GENOMIC DNA]</scope>
    <source>
        <strain evidence="3">Wikel</strain>
        <strain evidence="1">Wikel colony</strain>
    </source>
</reference>
<dbReference type="AlphaFoldDB" id="B7QC87"/>
<dbReference type="EMBL" id="DS905614">
    <property type="protein sequence ID" value="EEC16459.1"/>
    <property type="molecule type" value="Genomic_DNA"/>
</dbReference>
<protein>
    <submittedName>
        <fullName evidence="1 2">Uncharacterized protein</fullName>
    </submittedName>
</protein>
<dbReference type="Proteomes" id="UP000001555">
    <property type="component" value="Unassembled WGS sequence"/>
</dbReference>
<dbReference type="InParanoid" id="B7QC87"/>
<accession>B7QC87</accession>
<reference evidence="2" key="2">
    <citation type="submission" date="2020-05" db="UniProtKB">
        <authorList>
            <consortium name="EnsemblMetazoa"/>
        </authorList>
    </citation>
    <scope>IDENTIFICATION</scope>
    <source>
        <strain evidence="2">wikel</strain>
    </source>
</reference>
<keyword evidence="3" id="KW-1185">Reference proteome</keyword>
<gene>
    <name evidence="1" type="ORF">IscW_ISCW022768</name>
</gene>
<evidence type="ECO:0000313" key="3">
    <source>
        <dbReference type="Proteomes" id="UP000001555"/>
    </source>
</evidence>
<evidence type="ECO:0000313" key="1">
    <source>
        <dbReference type="EMBL" id="EEC16459.1"/>
    </source>
</evidence>
<organism>
    <name type="scientific">Ixodes scapularis</name>
    <name type="common">Black-legged tick</name>
    <name type="synonym">Deer tick</name>
    <dbReference type="NCBI Taxonomy" id="6945"/>
    <lineage>
        <taxon>Eukaryota</taxon>
        <taxon>Metazoa</taxon>
        <taxon>Ecdysozoa</taxon>
        <taxon>Arthropoda</taxon>
        <taxon>Chelicerata</taxon>
        <taxon>Arachnida</taxon>
        <taxon>Acari</taxon>
        <taxon>Parasitiformes</taxon>
        <taxon>Ixodida</taxon>
        <taxon>Ixodoidea</taxon>
        <taxon>Ixodidae</taxon>
        <taxon>Ixodinae</taxon>
        <taxon>Ixodes</taxon>
    </lineage>
</organism>
<dbReference type="VEuPathDB" id="VectorBase:ISCI022768"/>
<dbReference type="VEuPathDB" id="VectorBase:ISCW022768"/>
<dbReference type="HOGENOM" id="CLU_1984029_0_0_1"/>
<proteinExistence type="predicted"/>
<dbReference type="PaxDb" id="6945-B7QC87"/>
<evidence type="ECO:0000313" key="2">
    <source>
        <dbReference type="EnsemblMetazoa" id="ISCW022768-PA"/>
    </source>
</evidence>
<sequence>MNSVGYRVFTLKISPKCLIAFAINNTTKSSKIWHLVSSLGVWRRTAHICGKKNHWQNFFSRTHSWKCRQRCKCHCCGGILNRGYSSSRRLASCSDSQRKSRLPHPSLLVRHWLESGQRQHDTNLVV</sequence>
<dbReference type="EnsemblMetazoa" id="ISCW022768-RA">
    <property type="protein sequence ID" value="ISCW022768-PA"/>
    <property type="gene ID" value="ISCW022768"/>
</dbReference>
<dbReference type="EMBL" id="ABJB010746707">
    <property type="status" value="NOT_ANNOTATED_CDS"/>
    <property type="molecule type" value="Genomic_DNA"/>
</dbReference>